<proteinExistence type="predicted"/>
<dbReference type="InterPro" id="IPR051781">
    <property type="entry name" value="Metallo-dep_Hydrolase"/>
</dbReference>
<dbReference type="GO" id="GO:0016787">
    <property type="term" value="F:hydrolase activity"/>
    <property type="evidence" value="ECO:0007669"/>
    <property type="project" value="InterPro"/>
</dbReference>
<accession>A0A1T4MRI4</accession>
<dbReference type="Gene3D" id="3.20.20.140">
    <property type="entry name" value="Metal-dependent hydrolases"/>
    <property type="match status" value="1"/>
</dbReference>
<dbReference type="RefSeq" id="WP_078664782.1">
    <property type="nucleotide sequence ID" value="NZ_FUXM01000005.1"/>
</dbReference>
<dbReference type="AlphaFoldDB" id="A0A1T4MRI4"/>
<evidence type="ECO:0000313" key="3">
    <source>
        <dbReference type="Proteomes" id="UP000189933"/>
    </source>
</evidence>
<dbReference type="PANTHER" id="PTHR43135">
    <property type="entry name" value="ALPHA-D-RIBOSE 1-METHYLPHOSPHONATE 5-TRIPHOSPHATE DIPHOSPHATASE"/>
    <property type="match status" value="1"/>
</dbReference>
<dbReference type="OrthoDB" id="9797498at2"/>
<dbReference type="SUPFAM" id="SSF51556">
    <property type="entry name" value="Metallo-dependent hydrolases"/>
    <property type="match status" value="1"/>
</dbReference>
<reference evidence="3" key="1">
    <citation type="submission" date="2017-02" db="EMBL/GenBank/DDBJ databases">
        <authorList>
            <person name="Varghese N."/>
            <person name="Submissions S."/>
        </authorList>
    </citation>
    <scope>NUCLEOTIDE SEQUENCE [LARGE SCALE GENOMIC DNA]</scope>
    <source>
        <strain evidence="3">DSM 16521</strain>
    </source>
</reference>
<feature type="domain" description="Amidohydrolase-related" evidence="1">
    <location>
        <begin position="63"/>
        <end position="330"/>
    </location>
</feature>
<dbReference type="EMBL" id="FUXM01000005">
    <property type="protein sequence ID" value="SJZ69437.1"/>
    <property type="molecule type" value="Genomic_DNA"/>
</dbReference>
<dbReference type="InterPro" id="IPR006680">
    <property type="entry name" value="Amidohydro-rel"/>
</dbReference>
<evidence type="ECO:0000259" key="1">
    <source>
        <dbReference type="Pfam" id="PF01979"/>
    </source>
</evidence>
<evidence type="ECO:0000313" key="2">
    <source>
        <dbReference type="EMBL" id="SJZ69437.1"/>
    </source>
</evidence>
<protein>
    <submittedName>
        <fullName evidence="2">Imidazolonepropionase</fullName>
    </submittedName>
</protein>
<organism evidence="2 3">
    <name type="scientific">Carboxydocella sporoproducens DSM 16521</name>
    <dbReference type="NCBI Taxonomy" id="1121270"/>
    <lineage>
        <taxon>Bacteria</taxon>
        <taxon>Bacillati</taxon>
        <taxon>Bacillota</taxon>
        <taxon>Clostridia</taxon>
        <taxon>Eubacteriales</taxon>
        <taxon>Clostridiales Family XVI. Incertae Sedis</taxon>
        <taxon>Carboxydocella</taxon>
    </lineage>
</organism>
<name>A0A1T4MRI4_9FIRM</name>
<dbReference type="Proteomes" id="UP000189933">
    <property type="component" value="Unassembled WGS sequence"/>
</dbReference>
<dbReference type="PANTHER" id="PTHR43135:SF3">
    <property type="entry name" value="ALPHA-D-RIBOSE 1-METHYLPHOSPHONATE 5-TRIPHOSPHATE DIPHOSPHATASE"/>
    <property type="match status" value="1"/>
</dbReference>
<sequence>MVSHFLLLSGFLSCGMNQPVETPVVLEIKKGKLQRLIPWQAYPADLPAPDTTYADCYALTPLADAHVHLALDGVDFAAARARWNDETGMHHMWQTNLESMARAGVLAARDGGDRQGWAHRLAAQMDSLFYIHTTHPAYCREGGYGTAFAHPLGRNAMPPWGELTTQIRANGSRHLKLMLSGIISFTEYGQVGPCQFTEKELSALVAQANGAGLPLMVHASGAEASALAASCGVHSLEHGYFLTESTLTQLAQKGIYWVPTLAPVAAQAPAYPVAARSLDRQMQMVELARQLGVPVVAGSDAGATGVRHGFGLLKELELLGQCGYSPLELLTKVLRHTWQSLNPDLDPVWPLPALNLYRQPPWQKLSALSADLITILWLGDDEIARTTLAKSHLKFSPASSD</sequence>
<dbReference type="Pfam" id="PF01979">
    <property type="entry name" value="Amidohydro_1"/>
    <property type="match status" value="1"/>
</dbReference>
<keyword evidence="3" id="KW-1185">Reference proteome</keyword>
<gene>
    <name evidence="2" type="ORF">SAMN02745885_00672</name>
</gene>
<dbReference type="InterPro" id="IPR032466">
    <property type="entry name" value="Metal_Hydrolase"/>
</dbReference>